<evidence type="ECO:0000313" key="8">
    <source>
        <dbReference type="EMBL" id="KDQ10206.1"/>
    </source>
</evidence>
<reference evidence="9" key="1">
    <citation type="journal article" date="2014" name="Proc. Natl. Acad. Sci. U.S.A.">
        <title>Extensive sampling of basidiomycete genomes demonstrates inadequacy of the white-rot/brown-rot paradigm for wood decay fungi.</title>
        <authorList>
            <person name="Riley R."/>
            <person name="Salamov A.A."/>
            <person name="Brown D.W."/>
            <person name="Nagy L.G."/>
            <person name="Floudas D."/>
            <person name="Held B.W."/>
            <person name="Levasseur A."/>
            <person name="Lombard V."/>
            <person name="Morin E."/>
            <person name="Otillar R."/>
            <person name="Lindquist E.A."/>
            <person name="Sun H."/>
            <person name="LaButti K.M."/>
            <person name="Schmutz J."/>
            <person name="Jabbour D."/>
            <person name="Luo H."/>
            <person name="Baker S.E."/>
            <person name="Pisabarro A.G."/>
            <person name="Walton J.D."/>
            <person name="Blanchette R.A."/>
            <person name="Henrissat B."/>
            <person name="Martin F."/>
            <person name="Cullen D."/>
            <person name="Hibbett D.S."/>
            <person name="Grigoriev I.V."/>
        </authorList>
    </citation>
    <scope>NUCLEOTIDE SEQUENCE [LARGE SCALE GENOMIC DNA]</scope>
    <source>
        <strain evidence="9">FD-172 SS1</strain>
    </source>
</reference>
<dbReference type="PANTHER" id="PTHR12385:SF88">
    <property type="entry name" value="CHOLINE TRANSPORTER-LIKE PROTEIN CTL1"/>
    <property type="match status" value="1"/>
</dbReference>
<dbReference type="GO" id="GO:0005886">
    <property type="term" value="C:plasma membrane"/>
    <property type="evidence" value="ECO:0007669"/>
    <property type="project" value="UniProtKB-SubCell"/>
</dbReference>
<feature type="transmembrane region" description="Helical" evidence="6">
    <location>
        <begin position="495"/>
        <end position="514"/>
    </location>
</feature>
<dbReference type="Pfam" id="PF04515">
    <property type="entry name" value="Choline_transpo"/>
    <property type="match status" value="1"/>
</dbReference>
<feature type="transmembrane region" description="Helical" evidence="6">
    <location>
        <begin position="339"/>
        <end position="360"/>
    </location>
</feature>
<feature type="region of interest" description="Disordered" evidence="7">
    <location>
        <begin position="156"/>
        <end position="258"/>
    </location>
</feature>
<comment type="subcellular location">
    <subcellularLocation>
        <location evidence="6">Cell membrane</location>
        <topology evidence="6">Multi-pass membrane protein</topology>
    </subcellularLocation>
    <subcellularLocation>
        <location evidence="1">Membrane</location>
        <topology evidence="1">Multi-pass membrane protein</topology>
    </subcellularLocation>
</comment>
<feature type="transmembrane region" description="Helical" evidence="6">
    <location>
        <begin position="701"/>
        <end position="727"/>
    </location>
</feature>
<feature type="compositionally biased region" description="Polar residues" evidence="7">
    <location>
        <begin position="238"/>
        <end position="247"/>
    </location>
</feature>
<feature type="transmembrane region" description="Helical" evidence="6">
    <location>
        <begin position="459"/>
        <end position="483"/>
    </location>
</feature>
<feature type="region of interest" description="Disordered" evidence="7">
    <location>
        <begin position="18"/>
        <end position="112"/>
    </location>
</feature>
<evidence type="ECO:0000256" key="4">
    <source>
        <dbReference type="ARBA" id="ARBA00022989"/>
    </source>
</evidence>
<feature type="region of interest" description="Disordered" evidence="7">
    <location>
        <begin position="646"/>
        <end position="692"/>
    </location>
</feature>
<keyword evidence="5 6" id="KW-0472">Membrane</keyword>
<feature type="compositionally biased region" description="Low complexity" evidence="7">
    <location>
        <begin position="223"/>
        <end position="235"/>
    </location>
</feature>
<dbReference type="Proteomes" id="UP000027195">
    <property type="component" value="Unassembled WGS sequence"/>
</dbReference>
<comment type="similarity">
    <text evidence="2 6">Belongs to the CTL (choline transporter-like) family.</text>
</comment>
<sequence>MPQPSAFSLYASNFLSRSVRPASPGSESPDSPPLFYSVTEGSHLADSDRAFPSRNSSNADNDYSDVDDDGQPRLRGALLFDAAQEEDRLARSQDQDQYEYEYPADADATPRAHEEEVVDPFLDDHGVDHDPSLSEQDLDSIPLIASFASSSAHTTHTINNNTHIPPSVLGGSTLPQSQFQSQSRGWLSHLQQSHIPPVIRHPSPPPLSPLMHSPRSASPDFPGSPASSDDSLPPDYLQSRNQYQNDSIPPPPPRTQINLEESLLPRDGIERSVFSLPDPDRPVPRRKYNDSAWTALWCAAVTACAVGSVLVLFLTDASPKPPSHQPAAPPPYKTLTRQIPFLVALTLFSSALSYAYLFVLRLAVRPMIVVTALLVPTSLFLAGVWAFAASFFGGDGELEGWGQTVGLRIFSIVPLGFAFLSARSLYFRREAIYRTVSVVELSTTLLLAHPPLILLSLSLLLASIILSLPFLSLILRLLLVGYFQKNAHLPGTWSWHVRAWAGWMAFGAAGVWVWSWGVVRGVVRAVVGGVVGGWYFGGSPESTTRKMSPVDATRAAFVRATGPSLGSVCLGAVLLALIRWSLVLLRFVRRMTTPAHLIPLSAFHPLTILAGMISVLDSLSAYGLVYVGVTGEGFWVSARRARELTGNGSGGGRGRGQEEEDGDSEEGVTEGRTGRGRGGRRGRGEQQGGARRGRVARVDDYALLSTLQTLLALSLAVLAAIAGYIFASHSLAGPSNAPLAALLTGGVTYLTVGFGMGLSEDAADALYLCYKLDIDAGVEHKKEVGEAFEGRHAIGEV</sequence>
<evidence type="ECO:0000256" key="1">
    <source>
        <dbReference type="ARBA" id="ARBA00004141"/>
    </source>
</evidence>
<evidence type="ECO:0000256" key="3">
    <source>
        <dbReference type="ARBA" id="ARBA00022692"/>
    </source>
</evidence>
<feature type="compositionally biased region" description="Polar residues" evidence="7">
    <location>
        <begin position="173"/>
        <end position="192"/>
    </location>
</feature>
<evidence type="ECO:0000256" key="5">
    <source>
        <dbReference type="ARBA" id="ARBA00023136"/>
    </source>
</evidence>
<feature type="transmembrane region" description="Helical" evidence="6">
    <location>
        <begin position="400"/>
        <end position="420"/>
    </location>
</feature>
<dbReference type="GO" id="GO:0022857">
    <property type="term" value="F:transmembrane transporter activity"/>
    <property type="evidence" value="ECO:0007669"/>
    <property type="project" value="UniProtKB-UniRule"/>
</dbReference>
<feature type="compositionally biased region" description="Basic and acidic residues" evidence="7">
    <location>
        <begin position="85"/>
        <end position="94"/>
    </location>
</feature>
<feature type="transmembrane region" description="Helical" evidence="6">
    <location>
        <begin position="565"/>
        <end position="585"/>
    </location>
</feature>
<organism evidence="8 9">
    <name type="scientific">Botryobasidium botryosum (strain FD-172 SS1)</name>
    <dbReference type="NCBI Taxonomy" id="930990"/>
    <lineage>
        <taxon>Eukaryota</taxon>
        <taxon>Fungi</taxon>
        <taxon>Dikarya</taxon>
        <taxon>Basidiomycota</taxon>
        <taxon>Agaricomycotina</taxon>
        <taxon>Agaricomycetes</taxon>
        <taxon>Cantharellales</taxon>
        <taxon>Botryobasidiaceae</taxon>
        <taxon>Botryobasidium</taxon>
    </lineage>
</organism>
<evidence type="ECO:0000256" key="6">
    <source>
        <dbReference type="RuleBase" id="RU368066"/>
    </source>
</evidence>
<dbReference type="EMBL" id="KL198070">
    <property type="protein sequence ID" value="KDQ10206.1"/>
    <property type="molecule type" value="Genomic_DNA"/>
</dbReference>
<name>A0A067MF31_BOTB1</name>
<evidence type="ECO:0000313" key="9">
    <source>
        <dbReference type="Proteomes" id="UP000027195"/>
    </source>
</evidence>
<proteinExistence type="inferred from homology"/>
<feature type="transmembrane region" description="Helical" evidence="6">
    <location>
        <begin position="294"/>
        <end position="314"/>
    </location>
</feature>
<gene>
    <name evidence="8" type="ORF">BOTBODRAFT_190664</name>
</gene>
<dbReference type="HOGENOM" id="CLU_008052_1_0_1"/>
<feature type="transmembrane region" description="Helical" evidence="6">
    <location>
        <begin position="367"/>
        <end position="388"/>
    </location>
</feature>
<keyword evidence="4 6" id="KW-1133">Transmembrane helix</keyword>
<protein>
    <recommendedName>
        <fullName evidence="6">Protein PNS1</fullName>
    </recommendedName>
</protein>
<feature type="transmembrane region" description="Helical" evidence="6">
    <location>
        <begin position="739"/>
        <end position="758"/>
    </location>
</feature>
<keyword evidence="9" id="KW-1185">Reference proteome</keyword>
<dbReference type="OrthoDB" id="420519at2759"/>
<dbReference type="InterPro" id="IPR007603">
    <property type="entry name" value="Choline_transptr-like"/>
</dbReference>
<keyword evidence="3 6" id="KW-0812">Transmembrane</keyword>
<comment type="function">
    <text evidence="6">Probably involved in transport through the plasma membrane.</text>
</comment>
<accession>A0A067MF31</accession>
<evidence type="ECO:0000256" key="7">
    <source>
        <dbReference type="SAM" id="MobiDB-lite"/>
    </source>
</evidence>
<dbReference type="AlphaFoldDB" id="A0A067MF31"/>
<dbReference type="InParanoid" id="A0A067MF31"/>
<dbReference type="PANTHER" id="PTHR12385">
    <property type="entry name" value="CHOLINE TRANSPORTER-LIKE (SLC FAMILY 44)"/>
    <property type="match status" value="1"/>
</dbReference>
<feature type="compositionally biased region" description="Acidic residues" evidence="7">
    <location>
        <begin position="658"/>
        <end position="668"/>
    </location>
</feature>
<evidence type="ECO:0000256" key="2">
    <source>
        <dbReference type="ARBA" id="ARBA00007168"/>
    </source>
</evidence>